<organism evidence="1 2">
    <name type="scientific">Evansella caseinilytica</name>
    <dbReference type="NCBI Taxonomy" id="1503961"/>
    <lineage>
        <taxon>Bacteria</taxon>
        <taxon>Bacillati</taxon>
        <taxon>Bacillota</taxon>
        <taxon>Bacilli</taxon>
        <taxon>Bacillales</taxon>
        <taxon>Bacillaceae</taxon>
        <taxon>Evansella</taxon>
    </lineage>
</organism>
<dbReference type="OrthoDB" id="2453115at2"/>
<sequence length="186" mass="22139">MNTPETAAFEDEFTREFMKSTKEVEDGYYLFESKTGGYTMWFPVNATLDEGLYYRQEKYRENVGFSEKYKENNFTYNLLIRYENRKAIEHVEADLSVLSSFISYEGDYDSFEHNGKNYYYAKNEHRVNDVYTVYRFFSYVESGDSDQSIKLIFETACTNPEKSCDINLEQQEEHALRLMKSIEFND</sequence>
<keyword evidence="2" id="KW-1185">Reference proteome</keyword>
<protein>
    <submittedName>
        <fullName evidence="1">Uncharacterized protein</fullName>
    </submittedName>
</protein>
<evidence type="ECO:0000313" key="1">
    <source>
        <dbReference type="EMBL" id="SDZ64249.1"/>
    </source>
</evidence>
<evidence type="ECO:0000313" key="2">
    <source>
        <dbReference type="Proteomes" id="UP000198935"/>
    </source>
</evidence>
<dbReference type="STRING" id="1503961.SAMN05421736_12421"/>
<gene>
    <name evidence="1" type="ORF">SAMN05421736_12421</name>
</gene>
<dbReference type="Proteomes" id="UP000198935">
    <property type="component" value="Unassembled WGS sequence"/>
</dbReference>
<reference evidence="2" key="1">
    <citation type="submission" date="2016-10" db="EMBL/GenBank/DDBJ databases">
        <authorList>
            <person name="Varghese N."/>
            <person name="Submissions S."/>
        </authorList>
    </citation>
    <scope>NUCLEOTIDE SEQUENCE [LARGE SCALE GENOMIC DNA]</scope>
    <source>
        <strain evidence="2">SP</strain>
    </source>
</reference>
<dbReference type="AlphaFoldDB" id="A0A1H3UR59"/>
<dbReference type="EMBL" id="FNPI01000024">
    <property type="protein sequence ID" value="SDZ64249.1"/>
    <property type="molecule type" value="Genomic_DNA"/>
</dbReference>
<accession>A0A1H3UR59</accession>
<name>A0A1H3UR59_9BACI</name>
<proteinExistence type="predicted"/>